<proteinExistence type="inferred from homology"/>
<dbReference type="Pfam" id="PF02481">
    <property type="entry name" value="DNA_processg_A"/>
    <property type="match status" value="1"/>
</dbReference>
<keyword evidence="4" id="KW-1185">Reference proteome</keyword>
<dbReference type="SUPFAM" id="SSF102405">
    <property type="entry name" value="MCP/YpsA-like"/>
    <property type="match status" value="1"/>
</dbReference>
<gene>
    <name evidence="3" type="ORF">GA0061094_2143</name>
</gene>
<dbReference type="OrthoDB" id="9785707at2"/>
<organism evidence="3 4">
    <name type="scientific">[Bacillus] enclensis</name>
    <dbReference type="NCBI Taxonomy" id="1402860"/>
    <lineage>
        <taxon>Bacteria</taxon>
        <taxon>Bacillati</taxon>
        <taxon>Bacillota</taxon>
        <taxon>Bacilli</taxon>
        <taxon>Bacillales</taxon>
        <taxon>Bacillaceae</taxon>
        <taxon>Rossellomorea</taxon>
    </lineage>
</organism>
<reference evidence="4" key="1">
    <citation type="submission" date="2016-08" db="EMBL/GenBank/DDBJ databases">
        <authorList>
            <person name="Varghese N."/>
            <person name="Submissions Spin"/>
        </authorList>
    </citation>
    <scope>NUCLEOTIDE SEQUENCE [LARGE SCALE GENOMIC DNA]</scope>
    <source>
        <strain evidence="4">SGD-1123</strain>
    </source>
</reference>
<protein>
    <submittedName>
        <fullName evidence="3">DNA processing protein</fullName>
    </submittedName>
</protein>
<dbReference type="EMBL" id="FMAU01000002">
    <property type="protein sequence ID" value="SCC05532.1"/>
    <property type="molecule type" value="Genomic_DNA"/>
</dbReference>
<dbReference type="Proteomes" id="UP000181997">
    <property type="component" value="Unassembled WGS sequence"/>
</dbReference>
<feature type="domain" description="Smf/DprA SLOG" evidence="2">
    <location>
        <begin position="81"/>
        <end position="288"/>
    </location>
</feature>
<dbReference type="NCBIfam" id="TIGR00732">
    <property type="entry name" value="dprA"/>
    <property type="match status" value="1"/>
</dbReference>
<dbReference type="PANTHER" id="PTHR43022">
    <property type="entry name" value="PROTEIN SMF"/>
    <property type="match status" value="1"/>
</dbReference>
<evidence type="ECO:0000313" key="3">
    <source>
        <dbReference type="EMBL" id="SCC05532.1"/>
    </source>
</evidence>
<accession>A0A0V8HIX2</accession>
<dbReference type="InterPro" id="IPR057666">
    <property type="entry name" value="DrpA_SLOG"/>
</dbReference>
<dbReference type="Gene3D" id="3.40.50.450">
    <property type="match status" value="1"/>
</dbReference>
<evidence type="ECO:0000256" key="1">
    <source>
        <dbReference type="ARBA" id="ARBA00006525"/>
    </source>
</evidence>
<evidence type="ECO:0000313" key="4">
    <source>
        <dbReference type="Proteomes" id="UP000181997"/>
    </source>
</evidence>
<dbReference type="RefSeq" id="WP_058298406.1">
    <property type="nucleotide sequence ID" value="NZ_FMAU01000002.1"/>
</dbReference>
<name>A0A0V8HIX2_9BACI</name>
<dbReference type="PANTHER" id="PTHR43022:SF1">
    <property type="entry name" value="PROTEIN SMF"/>
    <property type="match status" value="1"/>
</dbReference>
<evidence type="ECO:0000259" key="2">
    <source>
        <dbReference type="Pfam" id="PF02481"/>
    </source>
</evidence>
<sequence length="291" mass="33017">MKEITRLLFHMQHCRGLGIKGTKRLLSQISDPLMIYSLSSSTIKRLSGSTAPNTELFHSDFHNFQIDHYEEYYQNNDIHWLSIYDEDYPELLKNVYDPPFVLFIKGRRELLKFPNKLAVVGSRQATSYTEDNLRTMMPGLARKNIVIVSGLARGADTIAHKTAIRAGAHTIGVIAGGFHHIYPSENNKLAEYMMKQQLLISEYPPETKPQKWHFPFRNRIISGLSRAILVTEAQKKSGTFITADYALNEGREILCIPGSVNQKLSEGTNALIKEGAKMVLSIEDIFFELDV</sequence>
<dbReference type="InterPro" id="IPR003488">
    <property type="entry name" value="DprA"/>
</dbReference>
<comment type="similarity">
    <text evidence="1">Belongs to the DprA/Smf family.</text>
</comment>
<dbReference type="GO" id="GO:0009294">
    <property type="term" value="P:DNA-mediated transformation"/>
    <property type="evidence" value="ECO:0007669"/>
    <property type="project" value="InterPro"/>
</dbReference>
<dbReference type="AlphaFoldDB" id="A0A0V8HIX2"/>